<gene>
    <name evidence="3" type="ORF">PBAT_06620</name>
</gene>
<evidence type="ECO:0000313" key="3">
    <source>
        <dbReference type="EMBL" id="OAB47368.1"/>
    </source>
</evidence>
<keyword evidence="1" id="KW-0472">Membrane</keyword>
<feature type="transmembrane region" description="Helical" evidence="1">
    <location>
        <begin position="201"/>
        <end position="222"/>
    </location>
</feature>
<comment type="caution">
    <text evidence="3">The sequence shown here is derived from an EMBL/GenBank/DDBJ whole genome shotgun (WGS) entry which is preliminary data.</text>
</comment>
<dbReference type="Gene3D" id="3.30.450.20">
    <property type="entry name" value="PAS domain"/>
    <property type="match status" value="1"/>
</dbReference>
<dbReference type="InterPro" id="IPR043128">
    <property type="entry name" value="Rev_trsase/Diguanyl_cyclase"/>
</dbReference>
<dbReference type="GO" id="GO:0052621">
    <property type="term" value="F:diguanylate cyclase activity"/>
    <property type="evidence" value="ECO:0007669"/>
    <property type="project" value="TreeGrafter"/>
</dbReference>
<protein>
    <recommendedName>
        <fullName evidence="2">GGDEF domain-containing protein</fullName>
    </recommendedName>
</protein>
<feature type="transmembrane region" description="Helical" evidence="1">
    <location>
        <begin position="64"/>
        <end position="85"/>
    </location>
</feature>
<dbReference type="InterPro" id="IPR031621">
    <property type="entry name" value="HisKA_7TM"/>
</dbReference>
<dbReference type="Pfam" id="PF00990">
    <property type="entry name" value="GGDEF"/>
    <property type="match status" value="1"/>
</dbReference>
<dbReference type="EMBL" id="LVJI01000007">
    <property type="protein sequence ID" value="OAB47368.1"/>
    <property type="molecule type" value="Genomic_DNA"/>
</dbReference>
<reference evidence="3 4" key="1">
    <citation type="submission" date="2016-03" db="EMBL/GenBank/DDBJ databases">
        <title>Draft genome sequence of Paenibacillus antarcticus CECT 5836.</title>
        <authorList>
            <person name="Shin S.-K."/>
            <person name="Yi H."/>
        </authorList>
    </citation>
    <scope>NUCLEOTIDE SEQUENCE [LARGE SCALE GENOMIC DNA]</scope>
    <source>
        <strain evidence="3 4">CECT 5836</strain>
    </source>
</reference>
<organism evidence="3 4">
    <name type="scientific">Paenibacillus antarcticus</name>
    <dbReference type="NCBI Taxonomy" id="253703"/>
    <lineage>
        <taxon>Bacteria</taxon>
        <taxon>Bacillati</taxon>
        <taxon>Bacillota</taxon>
        <taxon>Bacilli</taxon>
        <taxon>Bacillales</taxon>
        <taxon>Paenibacillaceae</taxon>
        <taxon>Paenibacillus</taxon>
    </lineage>
</organism>
<dbReference type="SUPFAM" id="SSF55785">
    <property type="entry name" value="PYP-like sensor domain (PAS domain)"/>
    <property type="match status" value="1"/>
</dbReference>
<dbReference type="RefSeq" id="WP_068647772.1">
    <property type="nucleotide sequence ID" value="NZ_CP043611.1"/>
</dbReference>
<dbReference type="AlphaFoldDB" id="A0A168Q413"/>
<evidence type="ECO:0000313" key="4">
    <source>
        <dbReference type="Proteomes" id="UP000077355"/>
    </source>
</evidence>
<feature type="transmembrane region" description="Helical" evidence="1">
    <location>
        <begin position="97"/>
        <end position="116"/>
    </location>
</feature>
<dbReference type="InterPro" id="IPR000160">
    <property type="entry name" value="GGDEF_dom"/>
</dbReference>
<feature type="transmembrane region" description="Helical" evidence="1">
    <location>
        <begin position="171"/>
        <end position="195"/>
    </location>
</feature>
<dbReference type="Pfam" id="PF16927">
    <property type="entry name" value="HisKA_7TM"/>
    <property type="match status" value="1"/>
</dbReference>
<dbReference type="Gene3D" id="3.30.70.270">
    <property type="match status" value="1"/>
</dbReference>
<dbReference type="InterPro" id="IPR050469">
    <property type="entry name" value="Diguanylate_Cyclase"/>
</dbReference>
<dbReference type="FunFam" id="3.30.70.270:FF:000001">
    <property type="entry name" value="Diguanylate cyclase domain protein"/>
    <property type="match status" value="1"/>
</dbReference>
<dbReference type="PANTHER" id="PTHR45138:SF9">
    <property type="entry name" value="DIGUANYLATE CYCLASE DGCM-RELATED"/>
    <property type="match status" value="1"/>
</dbReference>
<keyword evidence="1" id="KW-1133">Transmembrane helix</keyword>
<feature type="transmembrane region" description="Helical" evidence="1">
    <location>
        <begin position="34"/>
        <end position="52"/>
    </location>
</feature>
<feature type="transmembrane region" description="Helical" evidence="1">
    <location>
        <begin position="136"/>
        <end position="159"/>
    </location>
</feature>
<dbReference type="CDD" id="cd01949">
    <property type="entry name" value="GGDEF"/>
    <property type="match status" value="1"/>
</dbReference>
<dbReference type="PANTHER" id="PTHR45138">
    <property type="entry name" value="REGULATORY COMPONENTS OF SENSORY TRANSDUCTION SYSTEM"/>
    <property type="match status" value="1"/>
</dbReference>
<dbReference type="NCBIfam" id="TIGR00254">
    <property type="entry name" value="GGDEF"/>
    <property type="match status" value="1"/>
</dbReference>
<dbReference type="InterPro" id="IPR035965">
    <property type="entry name" value="PAS-like_dom_sf"/>
</dbReference>
<name>A0A168Q413_9BACL</name>
<keyword evidence="1" id="KW-0812">Transmembrane</keyword>
<dbReference type="SUPFAM" id="SSF55073">
    <property type="entry name" value="Nucleotide cyclase"/>
    <property type="match status" value="1"/>
</dbReference>
<sequence>MGFTVWIDLTLFIALFILFVYVFASVTITNLHKVYLIFHFAMMLWPFCQFAIKTTDNPRIQLFYVKFAFIDLSLLTIGWLLFTIFLTGQLHFLRKKISSLIFVPVIFIAIGIIINPNELFVRPMYGGYIERTYGPIFWFTVTILITYAIISLYIIYLALASKKTARIKKQVYHVLQGVSMLTAFVLLDILFNVVLAQSLPGVIPGLTSLGILLSAIFFVIAIHRDKIFDIVTIAHQDIIDTIGQGILVIDDNEIVVEINQALLPQFNLHIGDHFDIEDFLPKEHVSSHLNIFLHTYREEPLEKAEIELFYPDFDRYINLHAAPINVSQIMVGRIITIQDMTELHRLVDETTLQNGFLQERNIELIGIQNELFQTNRKLKQMAITDSLTGCYNRHYLTQQLEHEIMENMKYQTPFTIFLIDIDFFKSINDTYGHLIGDIVICKTVEVITQSLRQSDIIARYGGEEFIVYLPNTSQAQGKLLAKRMKSTVEMNQLIIDNIPHPLSITISIGLLSLNNFTIKQTNNPTIHLNDMFQSVDKALYQAKKEGRNRIVSIVK</sequence>
<dbReference type="InterPro" id="IPR029787">
    <property type="entry name" value="Nucleotide_cyclase"/>
</dbReference>
<evidence type="ECO:0000259" key="2">
    <source>
        <dbReference type="PROSITE" id="PS50887"/>
    </source>
</evidence>
<dbReference type="SMART" id="SM00267">
    <property type="entry name" value="GGDEF"/>
    <property type="match status" value="1"/>
</dbReference>
<evidence type="ECO:0000256" key="1">
    <source>
        <dbReference type="SAM" id="Phobius"/>
    </source>
</evidence>
<feature type="domain" description="GGDEF" evidence="2">
    <location>
        <begin position="412"/>
        <end position="555"/>
    </location>
</feature>
<dbReference type="OrthoDB" id="9759607at2"/>
<dbReference type="PROSITE" id="PS50887">
    <property type="entry name" value="GGDEF"/>
    <property type="match status" value="1"/>
</dbReference>
<dbReference type="Proteomes" id="UP000077355">
    <property type="component" value="Unassembled WGS sequence"/>
</dbReference>
<accession>A0A168Q413</accession>
<feature type="transmembrane region" description="Helical" evidence="1">
    <location>
        <begin position="6"/>
        <end position="27"/>
    </location>
</feature>
<keyword evidence="4" id="KW-1185">Reference proteome</keyword>
<proteinExistence type="predicted"/>